<accession>A0AAD5EB67</accession>
<feature type="region of interest" description="Disordered" evidence="6">
    <location>
        <begin position="660"/>
        <end position="679"/>
    </location>
</feature>
<reference evidence="7" key="1">
    <citation type="submission" date="2021-06" db="EMBL/GenBank/DDBJ databases">
        <authorList>
            <consortium name="DOE Joint Genome Institute"/>
            <person name="Mondo S.J."/>
            <person name="Amses K.R."/>
            <person name="Simmons D.R."/>
            <person name="Longcore J.E."/>
            <person name="Seto K."/>
            <person name="Alves G.H."/>
            <person name="Bonds A.E."/>
            <person name="Quandt C.A."/>
            <person name="Davis W.J."/>
            <person name="Chang Y."/>
            <person name="Letcher P.M."/>
            <person name="Powell M.J."/>
            <person name="Kuo A."/>
            <person name="Labutti K."/>
            <person name="Pangilinan J."/>
            <person name="Andreopoulos W."/>
            <person name="Tritt A."/>
            <person name="Riley R."/>
            <person name="Hundley H."/>
            <person name="Johnson J."/>
            <person name="Lipzen A."/>
            <person name="Barry K."/>
            <person name="Berbee M.L."/>
            <person name="Buchler N.E."/>
            <person name="Grigoriev I.V."/>
            <person name="Spatafora J.W."/>
            <person name="Stajich J.E."/>
            <person name="James T.Y."/>
        </authorList>
    </citation>
    <scope>NUCLEOTIDE SEQUENCE</scope>
    <source>
        <strain evidence="7">AG</strain>
    </source>
</reference>
<evidence type="ECO:0000256" key="6">
    <source>
        <dbReference type="SAM" id="MobiDB-lite"/>
    </source>
</evidence>
<dbReference type="EMBL" id="MU620910">
    <property type="protein sequence ID" value="KAI8580738.1"/>
    <property type="molecule type" value="Genomic_DNA"/>
</dbReference>
<protein>
    <recommendedName>
        <fullName evidence="9">SART-1 protein</fullName>
    </recommendedName>
</protein>
<feature type="compositionally biased region" description="Acidic residues" evidence="6">
    <location>
        <begin position="375"/>
        <end position="385"/>
    </location>
</feature>
<reference evidence="7" key="2">
    <citation type="journal article" date="2022" name="Proc. Natl. Acad. Sci. U.S.A.">
        <title>Diploid-dominant life cycles characterize the early evolution of Fungi.</title>
        <authorList>
            <person name="Amses K.R."/>
            <person name="Simmons D.R."/>
            <person name="Longcore J.E."/>
            <person name="Mondo S.J."/>
            <person name="Seto K."/>
            <person name="Jeronimo G.H."/>
            <person name="Bonds A.E."/>
            <person name="Quandt C.A."/>
            <person name="Davis W.J."/>
            <person name="Chang Y."/>
            <person name="Federici B.A."/>
            <person name="Kuo A."/>
            <person name="LaButti K."/>
            <person name="Pangilinan J."/>
            <person name="Andreopoulos W."/>
            <person name="Tritt A."/>
            <person name="Riley R."/>
            <person name="Hundley H."/>
            <person name="Johnson J."/>
            <person name="Lipzen A."/>
            <person name="Barry K."/>
            <person name="Lang B.F."/>
            <person name="Cuomo C.A."/>
            <person name="Buchler N.E."/>
            <person name="Grigoriev I.V."/>
            <person name="Spatafora J.W."/>
            <person name="Stajich J.E."/>
            <person name="James T.Y."/>
        </authorList>
    </citation>
    <scope>NUCLEOTIDE SEQUENCE</scope>
    <source>
        <strain evidence="7">AG</strain>
    </source>
</reference>
<dbReference type="GO" id="GO:0045292">
    <property type="term" value="P:mRNA cis splicing, via spliceosome"/>
    <property type="evidence" value="ECO:0007669"/>
    <property type="project" value="TreeGrafter"/>
</dbReference>
<proteinExistence type="inferred from homology"/>
<dbReference type="Proteomes" id="UP001206595">
    <property type="component" value="Unassembled WGS sequence"/>
</dbReference>
<organism evidence="7 8">
    <name type="scientific">Umbelopsis ramanniana AG</name>
    <dbReference type="NCBI Taxonomy" id="1314678"/>
    <lineage>
        <taxon>Eukaryota</taxon>
        <taxon>Fungi</taxon>
        <taxon>Fungi incertae sedis</taxon>
        <taxon>Mucoromycota</taxon>
        <taxon>Mucoromycotina</taxon>
        <taxon>Umbelopsidomycetes</taxon>
        <taxon>Umbelopsidales</taxon>
        <taxon>Umbelopsidaceae</taxon>
        <taxon>Umbelopsis</taxon>
    </lineage>
</organism>
<feature type="compositionally biased region" description="Polar residues" evidence="6">
    <location>
        <begin position="389"/>
        <end position="401"/>
    </location>
</feature>
<feature type="region of interest" description="Disordered" evidence="6">
    <location>
        <begin position="63"/>
        <end position="90"/>
    </location>
</feature>
<feature type="region of interest" description="Disordered" evidence="6">
    <location>
        <begin position="278"/>
        <end position="462"/>
    </location>
</feature>
<comment type="similarity">
    <text evidence="2">Belongs to the SNU66/SART1 family.</text>
</comment>
<evidence type="ECO:0000256" key="4">
    <source>
        <dbReference type="ARBA" id="ARBA00023187"/>
    </source>
</evidence>
<feature type="compositionally biased region" description="Basic residues" evidence="6">
    <location>
        <begin position="343"/>
        <end position="354"/>
    </location>
</feature>
<feature type="compositionally biased region" description="Basic residues" evidence="6">
    <location>
        <begin position="278"/>
        <end position="288"/>
    </location>
</feature>
<keyword evidence="5" id="KW-0539">Nucleus</keyword>
<sequence length="679" mass="77908">MADAEELSLEETNRLRIQAGLAPLGEETEDVIDEDQVAYDNYQQLKEDRQREKNAKEVMERIEKAKNRQKATEKLKGKGLGDASDDEESAMKWIKKSRKREKELAEKRARELAEMDKGFEGVQYDSADLTGMKVAHDMAEFEDGGEVILTLKDRGILDEEDEDGIELTNVNLEERERLRKNQENKKKKPGYNVYDDEEFTIGGASKNLLSQYDEELEGPKRTSFVIGQEGRVGQDSPAQQKASIAQKLKAQAVDLSYEKMQEVKDYYTHEEAALTFKKPKKKKKVRRRVAQDDEDSVENGTPANVQQDTSYMAVDEQPAAPVKKSFDEENFVDDDDLQQALARTRRIANKKKQQIQRITPEDIARNIAQQRDTEQLDNENEDEADSGLVISNTSEFVNSLSMDPVIEREKRERERQQAEAEAAAAASSAIVTEMQLDSEEDVDMENAESADMPHENGENEEEISAVVDEPLVSRGMAATLALLNQKGFIAKPTEDQLQREKHAAGRLKWIAEQKRKDAQRERERERDRLRDKERDKGREGRGRDYEREREHEREVEKERKERERMKEYEQRMKDYKPDVNIEYTDEFGKVMTPKEAYRVLSHKFHGKTSGKAKTEKRLRKMQEELALNSMGSSDTPHNLAAAMIDRQEKTGSAHFVLSVGNRGVLPGDEDNAAKKRRTE</sequence>
<dbReference type="GO" id="GO:0000481">
    <property type="term" value="P:maturation of 5S rRNA"/>
    <property type="evidence" value="ECO:0007669"/>
    <property type="project" value="TreeGrafter"/>
</dbReference>
<dbReference type="PANTHER" id="PTHR14152">
    <property type="entry name" value="SQUAMOUS CELL CARCINOMA ANTIGEN RECOGNISED BY CYTOTOXIC T LYMPHOCYTES"/>
    <property type="match status" value="1"/>
</dbReference>
<dbReference type="GO" id="GO:0046540">
    <property type="term" value="C:U4/U6 x U5 tri-snRNP complex"/>
    <property type="evidence" value="ECO:0007669"/>
    <property type="project" value="InterPro"/>
</dbReference>
<feature type="compositionally biased region" description="Acidic residues" evidence="6">
    <location>
        <begin position="436"/>
        <end position="448"/>
    </location>
</feature>
<dbReference type="Pfam" id="PF19252">
    <property type="entry name" value="HIND"/>
    <property type="match status" value="1"/>
</dbReference>
<evidence type="ECO:0000313" key="7">
    <source>
        <dbReference type="EMBL" id="KAI8580738.1"/>
    </source>
</evidence>
<feature type="compositionally biased region" description="Low complexity" evidence="6">
    <location>
        <begin position="419"/>
        <end position="429"/>
    </location>
</feature>
<feature type="compositionally biased region" description="Basic and acidic residues" evidence="6">
    <location>
        <begin position="405"/>
        <end position="418"/>
    </location>
</feature>
<keyword evidence="3" id="KW-0507">mRNA processing</keyword>
<keyword evidence="4" id="KW-0508">mRNA splicing</keyword>
<dbReference type="InterPro" id="IPR005011">
    <property type="entry name" value="SNU66/SART1"/>
</dbReference>
<evidence type="ECO:0000256" key="5">
    <source>
        <dbReference type="ARBA" id="ARBA00023242"/>
    </source>
</evidence>
<evidence type="ECO:0008006" key="9">
    <source>
        <dbReference type="Google" id="ProtNLM"/>
    </source>
</evidence>
<gene>
    <name evidence="7" type="ORF">K450DRAFT_235731</name>
</gene>
<keyword evidence="8" id="KW-1185">Reference proteome</keyword>
<dbReference type="PANTHER" id="PTHR14152:SF5">
    <property type="entry name" value="U4_U6.U5 TRI-SNRNP-ASSOCIATED PROTEIN 1"/>
    <property type="match status" value="1"/>
</dbReference>
<evidence type="ECO:0000256" key="1">
    <source>
        <dbReference type="ARBA" id="ARBA00004123"/>
    </source>
</evidence>
<feature type="compositionally biased region" description="Basic and acidic residues" evidence="6">
    <location>
        <begin position="492"/>
        <end position="570"/>
    </location>
</feature>
<dbReference type="GeneID" id="75913484"/>
<dbReference type="AlphaFoldDB" id="A0AAD5EB67"/>
<comment type="subcellular location">
    <subcellularLocation>
        <location evidence="1">Nucleus</location>
    </subcellularLocation>
</comment>
<evidence type="ECO:0000256" key="3">
    <source>
        <dbReference type="ARBA" id="ARBA00022664"/>
    </source>
</evidence>
<dbReference type="Pfam" id="PF03343">
    <property type="entry name" value="SART-1"/>
    <property type="match status" value="1"/>
</dbReference>
<name>A0AAD5EB67_UMBRA</name>
<feature type="region of interest" description="Disordered" evidence="6">
    <location>
        <begin position="491"/>
        <end position="570"/>
    </location>
</feature>
<dbReference type="RefSeq" id="XP_051445742.1">
    <property type="nucleotide sequence ID" value="XM_051588139.1"/>
</dbReference>
<comment type="caution">
    <text evidence="7">The sequence shown here is derived from an EMBL/GenBank/DDBJ whole genome shotgun (WGS) entry which is preliminary data.</text>
</comment>
<dbReference type="InterPro" id="IPR045347">
    <property type="entry name" value="HIND"/>
</dbReference>
<feature type="compositionally biased region" description="Basic and acidic residues" evidence="6">
    <location>
        <begin position="63"/>
        <end position="76"/>
    </location>
</feature>
<evidence type="ECO:0000256" key="2">
    <source>
        <dbReference type="ARBA" id="ARBA00006076"/>
    </source>
</evidence>
<feature type="compositionally biased region" description="Polar residues" evidence="6">
    <location>
        <begin position="298"/>
        <end position="310"/>
    </location>
</feature>
<evidence type="ECO:0000313" key="8">
    <source>
        <dbReference type="Proteomes" id="UP001206595"/>
    </source>
</evidence>
<feature type="compositionally biased region" description="Acidic residues" evidence="6">
    <location>
        <begin position="328"/>
        <end position="337"/>
    </location>
</feature>